<organism evidence="1 2">
    <name type="scientific">Candidatus Erwinia dacicola</name>
    <dbReference type="NCBI Taxonomy" id="252393"/>
    <lineage>
        <taxon>Bacteria</taxon>
        <taxon>Pseudomonadati</taxon>
        <taxon>Pseudomonadota</taxon>
        <taxon>Gammaproteobacteria</taxon>
        <taxon>Enterobacterales</taxon>
        <taxon>Erwiniaceae</taxon>
        <taxon>Erwinia</taxon>
    </lineage>
</organism>
<gene>
    <name evidence="1" type="ORF">ACZ87_02406</name>
</gene>
<proteinExistence type="predicted"/>
<sequence length="41" mass="4696">MPWRIIRGEETYASRYIRLLCEKEPQLKTAQQLALGTSTGS</sequence>
<accession>A0A328TJJ1</accession>
<evidence type="ECO:0000313" key="1">
    <source>
        <dbReference type="EMBL" id="RAP70787.1"/>
    </source>
</evidence>
<dbReference type="EMBL" id="LJAM02000262">
    <property type="protein sequence ID" value="RAP70787.1"/>
    <property type="molecule type" value="Genomic_DNA"/>
</dbReference>
<keyword evidence="2" id="KW-1185">Reference proteome</keyword>
<protein>
    <submittedName>
        <fullName evidence="1">Transposase</fullName>
    </submittedName>
</protein>
<dbReference type="Proteomes" id="UP000244334">
    <property type="component" value="Unassembled WGS sequence"/>
</dbReference>
<name>A0A328TJJ1_9GAMM</name>
<dbReference type="AlphaFoldDB" id="A0A328TJJ1"/>
<comment type="caution">
    <text evidence="1">The sequence shown here is derived from an EMBL/GenBank/DDBJ whole genome shotgun (WGS) entry which is preliminary data.</text>
</comment>
<reference evidence="1" key="1">
    <citation type="submission" date="2018-04" db="EMBL/GenBank/DDBJ databases">
        <title>Genomes of the Obligate Erwinia dacicola and Facultative Enterobacter sp. OLF Endosymbionts of the Olive Fruit fly, Bactrocera oleae.</title>
        <authorList>
            <person name="Estes A.M."/>
            <person name="Hearn D.J."/>
            <person name="Agarwal S."/>
            <person name="Pierson E.A."/>
            <person name="Dunning-Hotopp J.C."/>
        </authorList>
    </citation>
    <scope>NUCLEOTIDE SEQUENCE [LARGE SCALE GENOMIC DNA]</scope>
    <source>
        <strain evidence="1">Oroville</strain>
    </source>
</reference>
<evidence type="ECO:0000313" key="2">
    <source>
        <dbReference type="Proteomes" id="UP000244334"/>
    </source>
</evidence>